<gene>
    <name evidence="1" type="primary">raiA</name>
    <name evidence="1" type="ORF">DDV96_03390</name>
</gene>
<organism evidence="1 2">
    <name type="scientific">Marixanthomonas spongiae</name>
    <dbReference type="NCBI Taxonomy" id="2174845"/>
    <lineage>
        <taxon>Bacteria</taxon>
        <taxon>Pseudomonadati</taxon>
        <taxon>Bacteroidota</taxon>
        <taxon>Flavobacteriia</taxon>
        <taxon>Flavobacteriales</taxon>
        <taxon>Flavobacteriaceae</taxon>
        <taxon>Marixanthomonas</taxon>
    </lineage>
</organism>
<comment type="caution">
    <text evidence="1">The sequence shown here is derived from an EMBL/GenBank/DDBJ whole genome shotgun (WGS) entry which is preliminary data.</text>
</comment>
<proteinExistence type="predicted"/>
<dbReference type="NCBIfam" id="TIGR00741">
    <property type="entry name" value="yfiA"/>
    <property type="match status" value="1"/>
</dbReference>
<dbReference type="RefSeq" id="WP_116693337.1">
    <property type="nucleotide sequence ID" value="NZ_QEHR01000002.1"/>
</dbReference>
<dbReference type="Proteomes" id="UP000245962">
    <property type="component" value="Unassembled WGS sequence"/>
</dbReference>
<dbReference type="AlphaFoldDB" id="A0A2U0I5M7"/>
<evidence type="ECO:0000313" key="1">
    <source>
        <dbReference type="EMBL" id="PVW16320.1"/>
    </source>
</evidence>
<protein>
    <submittedName>
        <fullName evidence="1">Ribosome-associated translation inhibitor RaiA</fullName>
    </submittedName>
</protein>
<sequence>MKVNVQTPNFVADAKLIDFIEKKLSKLEQFYDRIIYADVFLKVQKTSDKENKNVEILLSIPGDDLIAKKEAKSFEEGTDECVHALQRQLKKRKQKQRAFS</sequence>
<dbReference type="InterPro" id="IPR036567">
    <property type="entry name" value="RHF-like"/>
</dbReference>
<reference evidence="1 2" key="1">
    <citation type="submission" date="2018-04" db="EMBL/GenBank/DDBJ databases">
        <title>Marixanthomonas spongiae HN-E44 sp. nov., isolated from a marine sponge.</title>
        <authorList>
            <person name="Luo L."/>
            <person name="Zhuang L."/>
        </authorList>
    </citation>
    <scope>NUCLEOTIDE SEQUENCE [LARGE SCALE GENOMIC DNA]</scope>
    <source>
        <strain evidence="1 2">HN-E44</strain>
    </source>
</reference>
<dbReference type="Pfam" id="PF02482">
    <property type="entry name" value="Ribosomal_S30AE"/>
    <property type="match status" value="1"/>
</dbReference>
<dbReference type="InterPro" id="IPR003489">
    <property type="entry name" value="RHF/RaiA"/>
</dbReference>
<keyword evidence="2" id="KW-1185">Reference proteome</keyword>
<evidence type="ECO:0000313" key="2">
    <source>
        <dbReference type="Proteomes" id="UP000245962"/>
    </source>
</evidence>
<dbReference type="Gene3D" id="3.30.160.100">
    <property type="entry name" value="Ribosome hibernation promotion factor-like"/>
    <property type="match status" value="1"/>
</dbReference>
<dbReference type="CDD" id="cd00552">
    <property type="entry name" value="RaiA"/>
    <property type="match status" value="1"/>
</dbReference>
<name>A0A2U0I5M7_9FLAO</name>
<accession>A0A2U0I5M7</accession>
<dbReference type="SUPFAM" id="SSF69754">
    <property type="entry name" value="Ribosome binding protein Y (YfiA homologue)"/>
    <property type="match status" value="1"/>
</dbReference>
<dbReference type="OrthoDB" id="9808702at2"/>
<dbReference type="EMBL" id="QEHR01000002">
    <property type="protein sequence ID" value="PVW16320.1"/>
    <property type="molecule type" value="Genomic_DNA"/>
</dbReference>